<reference evidence="4 5" key="2">
    <citation type="submission" date="2011-08" db="EMBL/GenBank/DDBJ databases">
        <title>The Genome Sequence of Eubacteriaceae bacterium CM5.</title>
        <authorList>
            <consortium name="The Broad Institute Genome Sequencing Platform"/>
            <person name="Earl A."/>
            <person name="Ward D."/>
            <person name="Feldgarden M."/>
            <person name="Gevers D."/>
            <person name="Sizova M."/>
            <person name="Hazen A."/>
            <person name="Epstein S."/>
            <person name="Young S.K."/>
            <person name="Zeng Q."/>
            <person name="Gargeya S."/>
            <person name="Fitzgerald M."/>
            <person name="Haas B."/>
            <person name="Abouelleil A."/>
            <person name="Alvarado L."/>
            <person name="Arachchi H.M."/>
            <person name="Berlin A."/>
            <person name="Brown A."/>
            <person name="Chapman S.B."/>
            <person name="Chen Z."/>
            <person name="Dunbar C."/>
            <person name="Freedman E."/>
            <person name="Gearin G."/>
            <person name="Gellesch M."/>
            <person name="Goldberg J."/>
            <person name="Griggs A."/>
            <person name="Gujja S."/>
            <person name="Heiman D."/>
            <person name="Howarth C."/>
            <person name="Larson L."/>
            <person name="Lui A."/>
            <person name="MacDonald P.J.P."/>
            <person name="Montmayeur A."/>
            <person name="Murphy C."/>
            <person name="Neiman D."/>
            <person name="Pearson M."/>
            <person name="Priest M."/>
            <person name="Roberts A."/>
            <person name="Saif S."/>
            <person name="Shea T."/>
            <person name="Shenoy N."/>
            <person name="Sisk P."/>
            <person name="Stolte C."/>
            <person name="Sykes S."/>
            <person name="Wortman J."/>
            <person name="Nusbaum C."/>
            <person name="Birren B."/>
        </authorList>
    </citation>
    <scope>NUCLEOTIDE SEQUENCE [LARGE SCALE GENOMIC DNA]</scope>
    <source>
        <strain evidence="4 5">CM5</strain>
    </source>
</reference>
<organism evidence="3 6">
    <name type="scientific">Peptoanaerobacter stomatis</name>
    <dbReference type="NCBI Taxonomy" id="796937"/>
    <lineage>
        <taxon>Bacteria</taxon>
        <taxon>Bacillati</taxon>
        <taxon>Bacillota</taxon>
        <taxon>Clostridia</taxon>
        <taxon>Peptostreptococcales</taxon>
        <taxon>Filifactoraceae</taxon>
        <taxon>Peptoanaerobacter</taxon>
    </lineage>
</organism>
<dbReference type="RefSeq" id="WP_009526086.1">
    <property type="nucleotide sequence ID" value="NZ_JBQMYE010000136.1"/>
</dbReference>
<evidence type="ECO:0000313" key="2">
    <source>
        <dbReference type="EMBL" id="EHL15293.1"/>
    </source>
</evidence>
<dbReference type="InterPro" id="IPR036986">
    <property type="entry name" value="S4_RNA-bd_sf"/>
</dbReference>
<dbReference type="EMBL" id="AFZF02000006">
    <property type="protein sequence ID" value="EHL15293.1"/>
    <property type="molecule type" value="Genomic_DNA"/>
</dbReference>
<dbReference type="AlphaFoldDB" id="G9X0C1"/>
<proteinExistence type="predicted"/>
<evidence type="ECO:0000256" key="1">
    <source>
        <dbReference type="PROSITE-ProRule" id="PRU00182"/>
    </source>
</evidence>
<dbReference type="EMBL" id="AFZE01000013">
    <property type="protein sequence ID" value="EHL15468.1"/>
    <property type="molecule type" value="Genomic_DNA"/>
</dbReference>
<dbReference type="Proteomes" id="UP000006437">
    <property type="component" value="Unassembled WGS sequence"/>
</dbReference>
<evidence type="ECO:0000313" key="5">
    <source>
        <dbReference type="Proteomes" id="UP000003379"/>
    </source>
</evidence>
<dbReference type="STRING" id="796937.HMPREF9630_00662"/>
<dbReference type="Gene3D" id="3.10.290.10">
    <property type="entry name" value="RNA-binding S4 domain"/>
    <property type="match status" value="1"/>
</dbReference>
<evidence type="ECO:0000313" key="3">
    <source>
        <dbReference type="EMBL" id="EHL15468.1"/>
    </source>
</evidence>
<accession>G9XCG2</accession>
<reference evidence="2 7" key="3">
    <citation type="submission" date="2012-05" db="EMBL/GenBank/DDBJ databases">
        <title>The Genome Sequence of Eubacteriaceae bacterium CM2.</title>
        <authorList>
            <consortium name="The Broad Institute Genome Sequencing Platform"/>
            <person name="Earl A."/>
            <person name="Ward D."/>
            <person name="Feldgarden M."/>
            <person name="Gevers D."/>
            <person name="Sizova M."/>
            <person name="Hazen A."/>
            <person name="Epstein S."/>
            <person name="Walker B."/>
            <person name="Young S.K."/>
            <person name="Zeng Q."/>
            <person name="Gargeya S."/>
            <person name="Fitzgerald M."/>
            <person name="Haas B."/>
            <person name="Abouelleil A."/>
            <person name="Alvarado L."/>
            <person name="Arachchi H.M."/>
            <person name="Berlin A."/>
            <person name="Chapman S.B."/>
            <person name="Goldberg J."/>
            <person name="Griggs A."/>
            <person name="Gujja S."/>
            <person name="Hansen M."/>
            <person name="Howarth C."/>
            <person name="Imamovic A."/>
            <person name="Larimer J."/>
            <person name="McCowen C."/>
            <person name="Montmayeur A."/>
            <person name="Murphy C."/>
            <person name="Neiman D."/>
            <person name="Pearson M."/>
            <person name="Priest M."/>
            <person name="Roberts A."/>
            <person name="Saif S."/>
            <person name="Shea T."/>
            <person name="Sisk P."/>
            <person name="Sykes S."/>
            <person name="Wortman J."/>
            <person name="Nusbaum C."/>
            <person name="Birren B."/>
        </authorList>
    </citation>
    <scope>NUCLEOTIDE SEQUENCE [LARGE SCALE GENOMIC DNA]</scope>
    <source>
        <strain evidence="2 7">CM2</strain>
    </source>
</reference>
<dbReference type="CDD" id="cd00165">
    <property type="entry name" value="S4"/>
    <property type="match status" value="1"/>
</dbReference>
<dbReference type="GO" id="GO:0003723">
    <property type="term" value="F:RNA binding"/>
    <property type="evidence" value="ECO:0007669"/>
    <property type="project" value="UniProtKB-KW"/>
</dbReference>
<dbReference type="Proteomes" id="UP000003379">
    <property type="component" value="Unassembled WGS sequence"/>
</dbReference>
<dbReference type="Proteomes" id="UP000017818">
    <property type="component" value="Unassembled WGS sequence"/>
</dbReference>
<accession>G9X0C1</accession>
<dbReference type="SUPFAM" id="SSF55174">
    <property type="entry name" value="Alpha-L RNA-binding motif"/>
    <property type="match status" value="1"/>
</dbReference>
<evidence type="ECO:0000313" key="7">
    <source>
        <dbReference type="Proteomes" id="UP000017818"/>
    </source>
</evidence>
<name>G9X0C1_9FIRM</name>
<dbReference type="Pfam" id="PF13275">
    <property type="entry name" value="S4_2"/>
    <property type="match status" value="1"/>
</dbReference>
<protein>
    <submittedName>
        <fullName evidence="3">Uncharacterized protein</fullName>
    </submittedName>
</protein>
<comment type="caution">
    <text evidence="3">The sequence shown here is derived from an EMBL/GenBank/DDBJ whole genome shotgun (WGS) entry which is preliminary data.</text>
</comment>
<evidence type="ECO:0000313" key="4">
    <source>
        <dbReference type="EMBL" id="EHL19355.1"/>
    </source>
</evidence>
<accession>V9HNI1</accession>
<dbReference type="OrthoDB" id="9811532at2"/>
<dbReference type="HOGENOM" id="CLU_127162_1_3_9"/>
<dbReference type="EMBL" id="AFZG01000022">
    <property type="protein sequence ID" value="EHL19355.1"/>
    <property type="molecule type" value="Genomic_DNA"/>
</dbReference>
<gene>
    <name evidence="4" type="ORF">HMPREF9628_01539</name>
    <name evidence="3" type="ORF">HMPREF9629_01857</name>
    <name evidence="2" type="ORF">HMPREF9630_00662</name>
</gene>
<dbReference type="PROSITE" id="PS50889">
    <property type="entry name" value="S4"/>
    <property type="match status" value="1"/>
</dbReference>
<reference evidence="3 6" key="1">
    <citation type="submission" date="2011-08" db="EMBL/GenBank/DDBJ databases">
        <title>The Genome Sequence of Eubacteriaceae bacterium ACC19a.</title>
        <authorList>
            <consortium name="The Broad Institute Genome Sequencing Platform"/>
            <person name="Earl A."/>
            <person name="Ward D."/>
            <person name="Feldgarden M."/>
            <person name="Gevers D."/>
            <person name="Sizova M."/>
            <person name="Hazen A."/>
            <person name="Epstein S."/>
            <person name="Young S.K."/>
            <person name="Zeng Q."/>
            <person name="Gargeya S."/>
            <person name="Fitzgerald M."/>
            <person name="Haas B."/>
            <person name="Abouelleil A."/>
            <person name="Alvarado L."/>
            <person name="Arachchi H.M."/>
            <person name="Berlin A."/>
            <person name="Brown A."/>
            <person name="Chapman S.B."/>
            <person name="Chen Z."/>
            <person name="Dunbar C."/>
            <person name="Freedman E."/>
            <person name="Gearin G."/>
            <person name="Gellesch M."/>
            <person name="Goldberg J."/>
            <person name="Griggs A."/>
            <person name="Gujja S."/>
            <person name="Heiman D."/>
            <person name="Howarth C."/>
            <person name="Larson L."/>
            <person name="Lui A."/>
            <person name="MacDonald P.J.P."/>
            <person name="Montmayeur A."/>
            <person name="Murphy C."/>
            <person name="Neiman D."/>
            <person name="Pearson M."/>
            <person name="Priest M."/>
            <person name="Roberts A."/>
            <person name="Saif S."/>
            <person name="Shea T."/>
            <person name="Shenoy N."/>
            <person name="Sisk P."/>
            <person name="Stolte C."/>
            <person name="Sykes S."/>
            <person name="Wortman J."/>
            <person name="Nusbaum C."/>
            <person name="Birren B."/>
        </authorList>
    </citation>
    <scope>NUCLEOTIDE SEQUENCE [LARGE SCALE GENOMIC DNA]</scope>
    <source>
        <strain evidence="3 6">ACC19a</strain>
    </source>
</reference>
<keyword evidence="1" id="KW-0694">RNA-binding</keyword>
<dbReference type="BioCyc" id="EBAC796937-HMP:GMGH-1865-MONOMER"/>
<sequence length="71" mass="7822">MEKINIDTPYIKLDQLLKLSSIVSSGAEAHALITSGKVKVNGNVEIQKRKKITDGDIVDAMNKQIQVIQCK</sequence>
<evidence type="ECO:0000313" key="6">
    <source>
        <dbReference type="Proteomes" id="UP000006437"/>
    </source>
</evidence>